<dbReference type="GO" id="GO:0016887">
    <property type="term" value="F:ATP hydrolysis activity"/>
    <property type="evidence" value="ECO:0007669"/>
    <property type="project" value="RHEA"/>
</dbReference>
<evidence type="ECO:0000259" key="4">
    <source>
        <dbReference type="Pfam" id="PF21530"/>
    </source>
</evidence>
<organism evidence="5">
    <name type="scientific">Panicum hallii</name>
    <dbReference type="NCBI Taxonomy" id="206008"/>
    <lineage>
        <taxon>Eukaryota</taxon>
        <taxon>Viridiplantae</taxon>
        <taxon>Streptophyta</taxon>
        <taxon>Embryophyta</taxon>
        <taxon>Tracheophyta</taxon>
        <taxon>Spermatophyta</taxon>
        <taxon>Magnoliopsida</taxon>
        <taxon>Liliopsida</taxon>
        <taxon>Poales</taxon>
        <taxon>Poaceae</taxon>
        <taxon>PACMAD clade</taxon>
        <taxon>Panicoideae</taxon>
        <taxon>Panicodae</taxon>
        <taxon>Paniceae</taxon>
        <taxon>Panicinae</taxon>
        <taxon>Panicum</taxon>
        <taxon>Panicum sect. Panicum</taxon>
    </lineage>
</organism>
<keyword evidence="1" id="KW-0547">Nucleotide-binding</keyword>
<gene>
    <name evidence="5" type="ORF">PAHAL_1G252100</name>
</gene>
<dbReference type="Gramene" id="PAN06283">
    <property type="protein sequence ID" value="PAN06283"/>
    <property type="gene ID" value="PAHAL_1G252100"/>
</dbReference>
<dbReference type="SUPFAM" id="SSF52540">
    <property type="entry name" value="P-loop containing nucleoside triphosphate hydrolases"/>
    <property type="match status" value="2"/>
</dbReference>
<name>A0A2S3GPK8_9POAL</name>
<dbReference type="EMBL" id="CM008046">
    <property type="protein sequence ID" value="PAN06283.2"/>
    <property type="molecule type" value="Genomic_DNA"/>
</dbReference>
<proteinExistence type="inferred from homology"/>
<keyword evidence="1" id="KW-0227">DNA damage</keyword>
<keyword evidence="1" id="KW-0233">DNA recombination</keyword>
<comment type="catalytic activity">
    <reaction evidence="1">
        <text>ATP + H2O = ADP + phosphate + H(+)</text>
        <dbReference type="Rhea" id="RHEA:13065"/>
        <dbReference type="ChEBI" id="CHEBI:15377"/>
        <dbReference type="ChEBI" id="CHEBI:15378"/>
        <dbReference type="ChEBI" id="CHEBI:30616"/>
        <dbReference type="ChEBI" id="CHEBI:43474"/>
        <dbReference type="ChEBI" id="CHEBI:456216"/>
        <dbReference type="EC" id="5.6.2.3"/>
    </reaction>
</comment>
<dbReference type="Pfam" id="PF05970">
    <property type="entry name" value="PIF1"/>
    <property type="match status" value="1"/>
</dbReference>
<dbReference type="Pfam" id="PF14214">
    <property type="entry name" value="Helitron_like_N"/>
    <property type="match status" value="2"/>
</dbReference>
<dbReference type="InterPro" id="IPR010285">
    <property type="entry name" value="DNA_helicase_pif1-like_DEAD"/>
</dbReference>
<comment type="cofactor">
    <cofactor evidence="1">
        <name>Mg(2+)</name>
        <dbReference type="ChEBI" id="CHEBI:18420"/>
    </cofactor>
</comment>
<evidence type="ECO:0000256" key="1">
    <source>
        <dbReference type="RuleBase" id="RU363044"/>
    </source>
</evidence>
<keyword evidence="1" id="KW-0234">DNA repair</keyword>
<dbReference type="AlphaFoldDB" id="A0A2S3GPK8"/>
<feature type="domain" description="DNA helicase Pif1-like DEAD-box helicase" evidence="2">
    <location>
        <begin position="360"/>
        <end position="538"/>
    </location>
</feature>
<dbReference type="GO" id="GO:0000723">
    <property type="term" value="P:telomere maintenance"/>
    <property type="evidence" value="ECO:0007669"/>
    <property type="project" value="InterPro"/>
</dbReference>
<dbReference type="GO" id="GO:0006310">
    <property type="term" value="P:DNA recombination"/>
    <property type="evidence" value="ECO:0007669"/>
    <property type="project" value="UniProtKB-KW"/>
</dbReference>
<dbReference type="CDD" id="cd18809">
    <property type="entry name" value="SF1_C_RecD"/>
    <property type="match status" value="1"/>
</dbReference>
<dbReference type="PANTHER" id="PTHR10492:SF90">
    <property type="entry name" value="ATP-DEPENDENT DNA HELICASE"/>
    <property type="match status" value="1"/>
</dbReference>
<feature type="domain" description="Helitron helicase-like" evidence="3">
    <location>
        <begin position="101"/>
        <end position="166"/>
    </location>
</feature>
<keyword evidence="1" id="KW-0347">Helicase</keyword>
<dbReference type="Pfam" id="PF21530">
    <property type="entry name" value="Pif1_2B_dom"/>
    <property type="match status" value="1"/>
</dbReference>
<dbReference type="GO" id="GO:0006281">
    <property type="term" value="P:DNA repair"/>
    <property type="evidence" value="ECO:0007669"/>
    <property type="project" value="UniProtKB-KW"/>
</dbReference>
<dbReference type="InterPro" id="IPR049163">
    <property type="entry name" value="Pif1-like_2B_dom"/>
</dbReference>
<sequence length="773" mass="88088">MDMLDQCNPLVKKFCFARDLLKEHNGIDVSIRIIGADKNDPVQFEMPNSDELVLLIVGDISLENYKRDIIVQSEDQSLHEISILHPAFMALQYPLLFPYDAVEKENLHGDQIGKKTLLPSSHTGCRRYMIQNYHDGIAICRVYGPPDLFITFTCNPKWSLINQMLSKGITSIRSGVVFGPTNAILYSIEFQKRGLPHVHILVWLANTNGPDINIEMIDHFISAEIPDPNTDPLGYILIAEHMMHGPCGNKDPHCPLERLPVYLPFMNIVPSKSNAKLKKLIENSDLQKTMLTEWFIANQKYEKAHELTYCEFPLKWAWDKKKSTMECKEYKNYIMNRLIEEELSYDIDKLEEQANTLYACLNSEQRNAFHIIIKNVLDNIGGFYFISGYGGTGQTYLWNAIVSYLRARKKIVLTVASSGVASLLLPNGRTAHSRFKIPLDIDESSVCDIKRGTLMTNRRCFEALDRSLRDIISQINSQAKEIPFGGKVVVLGGDLRQILPVIENGTRTQIIDAAIIKSYLWKYVQVLKLTENMCLKITNTLVNCIYPQFEQKYYKPEYLKERAILAPTNEDINTHILTLVPQEDKKYLNADSISKCLDTCNDADILYPVEYLNTLTATNFPQHKLVLKIGVPIILLRNLNQSIGLCNGTRLIVTNLGDNIIEAIIITGSNIREKVYIPRINLTTRGCKWPFILNRRQFPIKMCYAMTINKSQGQTLTNVGIYLKKPVFAHGQLYVAISRVTSKSGLKILIENEDGTCGNQTRNIVYREIFNYI</sequence>
<dbReference type="Proteomes" id="UP000243499">
    <property type="component" value="Chromosome 1"/>
</dbReference>
<dbReference type="InterPro" id="IPR027417">
    <property type="entry name" value="P-loop_NTPase"/>
</dbReference>
<dbReference type="GO" id="GO:0043139">
    <property type="term" value="F:5'-3' DNA helicase activity"/>
    <property type="evidence" value="ECO:0007669"/>
    <property type="project" value="UniProtKB-EC"/>
</dbReference>
<feature type="domain" description="Helitron helicase-like" evidence="3">
    <location>
        <begin position="170"/>
        <end position="202"/>
    </location>
</feature>
<feature type="domain" description="DNA helicase Pif1-like 2B" evidence="4">
    <location>
        <begin position="610"/>
        <end position="656"/>
    </location>
</feature>
<evidence type="ECO:0000259" key="2">
    <source>
        <dbReference type="Pfam" id="PF05970"/>
    </source>
</evidence>
<reference evidence="5" key="1">
    <citation type="submission" date="2018-04" db="EMBL/GenBank/DDBJ databases">
        <title>WGS assembly of Panicum hallii.</title>
        <authorList>
            <person name="Lovell J."/>
            <person name="Jenkins J."/>
            <person name="Lowry D."/>
            <person name="Mamidi S."/>
            <person name="Sreedasyam A."/>
            <person name="Weng X."/>
            <person name="Barry K."/>
            <person name="Bonette J."/>
            <person name="Campitelli B."/>
            <person name="Daum C."/>
            <person name="Gordon S."/>
            <person name="Gould B."/>
            <person name="Lipzen A."/>
            <person name="Macqueen A."/>
            <person name="Palacio-Mejia J."/>
            <person name="Plott C."/>
            <person name="Shakirov E."/>
            <person name="Shu S."/>
            <person name="Yoshinaga Y."/>
            <person name="Zane M."/>
            <person name="Rokhsar D."/>
            <person name="Grimwood J."/>
            <person name="Schmutz J."/>
            <person name="Juenger T."/>
        </authorList>
    </citation>
    <scope>NUCLEOTIDE SEQUENCE [LARGE SCALE GENOMIC DNA]</scope>
    <source>
        <strain evidence="5">FIL2</strain>
    </source>
</reference>
<evidence type="ECO:0000259" key="3">
    <source>
        <dbReference type="Pfam" id="PF14214"/>
    </source>
</evidence>
<dbReference type="InterPro" id="IPR025476">
    <property type="entry name" value="Helitron_helicase-like"/>
</dbReference>
<dbReference type="GO" id="GO:0005524">
    <property type="term" value="F:ATP binding"/>
    <property type="evidence" value="ECO:0007669"/>
    <property type="project" value="UniProtKB-KW"/>
</dbReference>
<keyword evidence="1" id="KW-0378">Hydrolase</keyword>
<dbReference type="FunFam" id="3.40.50.300:FF:002884">
    <property type="entry name" value="ATP-dependent DNA helicase"/>
    <property type="match status" value="1"/>
</dbReference>
<dbReference type="Gene3D" id="3.40.50.300">
    <property type="entry name" value="P-loop containing nucleotide triphosphate hydrolases"/>
    <property type="match status" value="2"/>
</dbReference>
<accession>A0A2S3GPK8</accession>
<protein>
    <recommendedName>
        <fullName evidence="1">ATP-dependent DNA helicase</fullName>
        <ecNumber evidence="1">5.6.2.3</ecNumber>
    </recommendedName>
</protein>
<evidence type="ECO:0000313" key="5">
    <source>
        <dbReference type="EMBL" id="PAN06283.2"/>
    </source>
</evidence>
<keyword evidence="1" id="KW-0067">ATP-binding</keyword>
<dbReference type="EC" id="5.6.2.3" evidence="1"/>
<comment type="similarity">
    <text evidence="1">Belongs to the helicase family.</text>
</comment>
<dbReference type="PANTHER" id="PTHR10492">
    <property type="match status" value="1"/>
</dbReference>